<organism evidence="5 6">
    <name type="scientific">Oscillatoria acuminata PCC 6304</name>
    <dbReference type="NCBI Taxonomy" id="56110"/>
    <lineage>
        <taxon>Bacteria</taxon>
        <taxon>Bacillati</taxon>
        <taxon>Cyanobacteriota</taxon>
        <taxon>Cyanophyceae</taxon>
        <taxon>Oscillatoriophycideae</taxon>
        <taxon>Oscillatoriales</taxon>
        <taxon>Oscillatoriaceae</taxon>
        <taxon>Oscillatoria</taxon>
    </lineage>
</organism>
<feature type="compositionally biased region" description="Low complexity" evidence="2">
    <location>
        <begin position="48"/>
        <end position="67"/>
    </location>
</feature>
<dbReference type="InterPro" id="IPR050811">
    <property type="entry name" value="Phosphate_ABC_transporter"/>
</dbReference>
<name>K9TND1_9CYAN</name>
<dbReference type="PANTHER" id="PTHR30570">
    <property type="entry name" value="PERIPLASMIC PHOSPHATE BINDING COMPONENT OF PHOSPHATE ABC TRANSPORTER"/>
    <property type="match status" value="1"/>
</dbReference>
<dbReference type="Proteomes" id="UP000010367">
    <property type="component" value="Chromosome"/>
</dbReference>
<evidence type="ECO:0000256" key="3">
    <source>
        <dbReference type="SAM" id="Phobius"/>
    </source>
</evidence>
<dbReference type="SUPFAM" id="SSF53850">
    <property type="entry name" value="Periplasmic binding protein-like II"/>
    <property type="match status" value="1"/>
</dbReference>
<dbReference type="EMBL" id="CP003607">
    <property type="protein sequence ID" value="AFY83529.1"/>
    <property type="molecule type" value="Genomic_DNA"/>
</dbReference>
<keyword evidence="1" id="KW-0732">Signal</keyword>
<dbReference type="eggNOG" id="COG0226">
    <property type="taxonomic scope" value="Bacteria"/>
</dbReference>
<evidence type="ECO:0000256" key="2">
    <source>
        <dbReference type="SAM" id="MobiDB-lite"/>
    </source>
</evidence>
<reference evidence="5 6" key="1">
    <citation type="submission" date="2012-06" db="EMBL/GenBank/DDBJ databases">
        <title>Finished chromosome of genome of Oscillatoria acuminata PCC 6304.</title>
        <authorList>
            <consortium name="US DOE Joint Genome Institute"/>
            <person name="Gugger M."/>
            <person name="Coursin T."/>
            <person name="Rippka R."/>
            <person name="Tandeau De Marsac N."/>
            <person name="Huntemann M."/>
            <person name="Wei C.-L."/>
            <person name="Han J."/>
            <person name="Detter J.C."/>
            <person name="Han C."/>
            <person name="Tapia R."/>
            <person name="Davenport K."/>
            <person name="Daligault H."/>
            <person name="Erkkila T."/>
            <person name="Gu W."/>
            <person name="Munk A.C.C."/>
            <person name="Teshima H."/>
            <person name="Xu Y."/>
            <person name="Chain P."/>
            <person name="Chen A."/>
            <person name="Krypides N."/>
            <person name="Mavromatis K."/>
            <person name="Markowitz V."/>
            <person name="Szeto E."/>
            <person name="Ivanova N."/>
            <person name="Mikhailova N."/>
            <person name="Ovchinnikova G."/>
            <person name="Pagani I."/>
            <person name="Pati A."/>
            <person name="Goodwin L."/>
            <person name="Peters L."/>
            <person name="Pitluck S."/>
            <person name="Woyke T."/>
            <person name="Kerfeld C."/>
        </authorList>
    </citation>
    <scope>NUCLEOTIDE SEQUENCE [LARGE SCALE GENOMIC DNA]</scope>
    <source>
        <strain evidence="5 6">PCC 6304</strain>
    </source>
</reference>
<dbReference type="HOGENOM" id="CLU_026228_5_1_3"/>
<gene>
    <name evidence="5" type="ORF">Oscil6304_3991</name>
</gene>
<dbReference type="OrthoDB" id="454818at2"/>
<dbReference type="InterPro" id="IPR024370">
    <property type="entry name" value="PBP_domain"/>
</dbReference>
<dbReference type="AlphaFoldDB" id="K9TND1"/>
<keyword evidence="3" id="KW-0472">Membrane</keyword>
<dbReference type="STRING" id="56110.Oscil6304_3991"/>
<dbReference type="RefSeq" id="WP_015150153.1">
    <property type="nucleotide sequence ID" value="NC_019693.1"/>
</dbReference>
<proteinExistence type="predicted"/>
<sequence length="322" mass="34195">MANKTGPSPVLYFVVFLILAAVGYWFLSSEEQTAQITPNGAIAPQPEAQATSGPSTSTPTLPSAPLAQTPARSDTFSLLASVPANTSVRIDGSTSMVTINQNLKQGFERQYAGTNILAVANGSERGIQAVQQGNADLAAISRSLTPQEKAQRLAVVAIASDRIALVVGIDNPYTGGMTQQQVQQIFQGQITNWQEIGGPTGPIQVLNRPSISGTHQAFQEIVLNGGNFGNSPNITTLPRDETTGMLRQLGRNGIGYATYTQVANQQTVKTLPIDGMMPDHPNYPLQRVLSYAYQQPPNPAVQAFLGYAISPQGQQAMLSGSN</sequence>
<accession>K9TND1</accession>
<evidence type="ECO:0000256" key="1">
    <source>
        <dbReference type="ARBA" id="ARBA00022729"/>
    </source>
</evidence>
<feature type="region of interest" description="Disordered" evidence="2">
    <location>
        <begin position="43"/>
        <end position="67"/>
    </location>
</feature>
<dbReference type="PANTHER" id="PTHR30570:SF1">
    <property type="entry name" value="PHOSPHATE-BINDING PROTEIN PSTS"/>
    <property type="match status" value="1"/>
</dbReference>
<evidence type="ECO:0000259" key="4">
    <source>
        <dbReference type="Pfam" id="PF12849"/>
    </source>
</evidence>
<feature type="domain" description="PBP" evidence="4">
    <location>
        <begin position="84"/>
        <end position="311"/>
    </location>
</feature>
<keyword evidence="3" id="KW-0812">Transmembrane</keyword>
<dbReference type="Pfam" id="PF12849">
    <property type="entry name" value="PBP_like_2"/>
    <property type="match status" value="1"/>
</dbReference>
<keyword evidence="6" id="KW-1185">Reference proteome</keyword>
<dbReference type="InParanoid" id="K9TND1"/>
<keyword evidence="3" id="KW-1133">Transmembrane helix</keyword>
<feature type="transmembrane region" description="Helical" evidence="3">
    <location>
        <begin position="9"/>
        <end position="27"/>
    </location>
</feature>
<evidence type="ECO:0000313" key="6">
    <source>
        <dbReference type="Proteomes" id="UP000010367"/>
    </source>
</evidence>
<evidence type="ECO:0000313" key="5">
    <source>
        <dbReference type="EMBL" id="AFY83529.1"/>
    </source>
</evidence>
<dbReference type="Gene3D" id="3.40.190.10">
    <property type="entry name" value="Periplasmic binding protein-like II"/>
    <property type="match status" value="2"/>
</dbReference>
<protein>
    <submittedName>
        <fullName evidence="5">Phosphate ABC transporter substrate-binding protein, PhoT family</fullName>
    </submittedName>
</protein>
<dbReference type="KEGG" id="oac:Oscil6304_3991"/>